<sequence>MRSGGGTPVVGERLGDAMLARLVGIILGLILASSGYVVAGWGSLGTWATNLDLGPFEPHRPSVGVAAAIVGGVLIVAALLPRPKRKPRKTAPATLGLELSDEPAPSPTPAVAPTLSAEPTAAPIVHAAPPPAAPAPAPAPRTFAEMRARLVTLSREDSWGECARLLAAMKRAAQSDEELAVVHRDLGDFARAQGQLDDAGEAYETAVAYARQVRQARPSDASTDLLAGALSGVGDVAEAEGRLDAALSAFEEALALRRSRGGREASDTNAQRALSVNLERLADLREDRGHRMRALDLYRESYDIAGRLAAADPARFGPDLAATRARLNELEARIST</sequence>
<protein>
    <submittedName>
        <fullName evidence="4">Uncharacterized protein</fullName>
    </submittedName>
</protein>
<evidence type="ECO:0000256" key="3">
    <source>
        <dbReference type="SAM" id="Phobius"/>
    </source>
</evidence>
<dbReference type="Gene3D" id="1.25.40.10">
    <property type="entry name" value="Tetratricopeptide repeat domain"/>
    <property type="match status" value="1"/>
</dbReference>
<reference evidence="4 5" key="1">
    <citation type="submission" date="2017-03" db="EMBL/GenBank/DDBJ databases">
        <title>Lifting the veil on microbial sulfur biogeochemistry in mining wastewaters.</title>
        <authorList>
            <person name="Kantor R.S."/>
            <person name="Colenbrander Nelson T."/>
            <person name="Marshall S."/>
            <person name="Bennett D."/>
            <person name="Apte S."/>
            <person name="Camacho D."/>
            <person name="Thomas B.C."/>
            <person name="Warren L.A."/>
            <person name="Banfield J.F."/>
        </authorList>
    </citation>
    <scope>NUCLEOTIDE SEQUENCE [LARGE SCALE GENOMIC DNA]</scope>
    <source>
        <strain evidence="4">32-67-7</strain>
    </source>
</reference>
<dbReference type="InterPro" id="IPR011990">
    <property type="entry name" value="TPR-like_helical_dom_sf"/>
</dbReference>
<name>A0A258D4E8_CAUVI</name>
<organism evidence="4 5">
    <name type="scientific">Caulobacter vibrioides</name>
    <name type="common">Caulobacter crescentus</name>
    <dbReference type="NCBI Taxonomy" id="155892"/>
    <lineage>
        <taxon>Bacteria</taxon>
        <taxon>Pseudomonadati</taxon>
        <taxon>Pseudomonadota</taxon>
        <taxon>Alphaproteobacteria</taxon>
        <taxon>Caulobacterales</taxon>
        <taxon>Caulobacteraceae</taxon>
        <taxon>Caulobacter</taxon>
    </lineage>
</organism>
<evidence type="ECO:0000256" key="1">
    <source>
        <dbReference type="PROSITE-ProRule" id="PRU00339"/>
    </source>
</evidence>
<dbReference type="AlphaFoldDB" id="A0A258D4E8"/>
<proteinExistence type="predicted"/>
<dbReference type="EMBL" id="NCDQ01000170">
    <property type="protein sequence ID" value="OYX02805.1"/>
    <property type="molecule type" value="Genomic_DNA"/>
</dbReference>
<keyword evidence="3" id="KW-0812">Transmembrane</keyword>
<feature type="transmembrane region" description="Helical" evidence="3">
    <location>
        <begin position="62"/>
        <end position="80"/>
    </location>
</feature>
<evidence type="ECO:0000256" key="2">
    <source>
        <dbReference type="SAM" id="MobiDB-lite"/>
    </source>
</evidence>
<dbReference type="InterPro" id="IPR019734">
    <property type="entry name" value="TPR_rpt"/>
</dbReference>
<feature type="transmembrane region" description="Helical" evidence="3">
    <location>
        <begin position="22"/>
        <end position="42"/>
    </location>
</feature>
<feature type="region of interest" description="Disordered" evidence="2">
    <location>
        <begin position="86"/>
        <end position="114"/>
    </location>
</feature>
<keyword evidence="3" id="KW-0472">Membrane</keyword>
<dbReference type="SUPFAM" id="SSF48452">
    <property type="entry name" value="TPR-like"/>
    <property type="match status" value="1"/>
</dbReference>
<comment type="caution">
    <text evidence="4">The sequence shown here is derived from an EMBL/GenBank/DDBJ whole genome shotgun (WGS) entry which is preliminary data.</text>
</comment>
<accession>A0A258D4E8</accession>
<keyword evidence="3" id="KW-1133">Transmembrane helix</keyword>
<dbReference type="PROSITE" id="PS50005">
    <property type="entry name" value="TPR"/>
    <property type="match status" value="1"/>
</dbReference>
<feature type="repeat" description="TPR" evidence="1">
    <location>
        <begin position="227"/>
        <end position="260"/>
    </location>
</feature>
<evidence type="ECO:0000313" key="4">
    <source>
        <dbReference type="EMBL" id="OYX02805.1"/>
    </source>
</evidence>
<keyword evidence="1" id="KW-0802">TPR repeat</keyword>
<gene>
    <name evidence="4" type="ORF">B7Z12_11370</name>
</gene>
<dbReference type="Proteomes" id="UP000215616">
    <property type="component" value="Unassembled WGS sequence"/>
</dbReference>
<dbReference type="SMART" id="SM00028">
    <property type="entry name" value="TPR"/>
    <property type="match status" value="2"/>
</dbReference>
<evidence type="ECO:0000313" key="5">
    <source>
        <dbReference type="Proteomes" id="UP000215616"/>
    </source>
</evidence>